<evidence type="ECO:0000259" key="14">
    <source>
        <dbReference type="Pfam" id="PF02687"/>
    </source>
</evidence>
<dbReference type="GO" id="GO:0005886">
    <property type="term" value="C:plasma membrane"/>
    <property type="evidence" value="ECO:0007669"/>
    <property type="project" value="UniProtKB-SubCell"/>
</dbReference>
<keyword evidence="6 12" id="KW-0997">Cell inner membrane</keyword>
<feature type="transmembrane region" description="Helical" evidence="13">
    <location>
        <begin position="203"/>
        <end position="223"/>
    </location>
</feature>
<dbReference type="PATRIC" id="fig|1328313.3.peg.769"/>
<feature type="transmembrane region" description="Helical" evidence="13">
    <location>
        <begin position="243"/>
        <end position="263"/>
    </location>
</feature>
<evidence type="ECO:0000256" key="9">
    <source>
        <dbReference type="ARBA" id="ARBA00022989"/>
    </source>
</evidence>
<dbReference type="PANTHER" id="PTHR47755:SF1">
    <property type="entry name" value="CELL DIVISION PROTEIN FTSX"/>
    <property type="match status" value="1"/>
</dbReference>
<gene>
    <name evidence="16" type="ORF">DS2_03710</name>
</gene>
<feature type="domain" description="ABC3 transporter permease C-terminal" evidence="14">
    <location>
        <begin position="203"/>
        <end position="319"/>
    </location>
</feature>
<evidence type="ECO:0000256" key="13">
    <source>
        <dbReference type="SAM" id="Phobius"/>
    </source>
</evidence>
<comment type="subcellular location">
    <subcellularLocation>
        <location evidence="1">Cell inner membrane</location>
        <topology evidence="1">Multi-pass membrane protein</topology>
    </subcellularLocation>
</comment>
<proteinExistence type="inferred from homology"/>
<keyword evidence="10 12" id="KW-0472">Membrane</keyword>
<keyword evidence="7 12" id="KW-0132">Cell division</keyword>
<dbReference type="NCBIfam" id="TIGR00439">
    <property type="entry name" value="FtsX_Gneg"/>
    <property type="match status" value="1"/>
</dbReference>
<dbReference type="GO" id="GO:0032153">
    <property type="term" value="C:cell division site"/>
    <property type="evidence" value="ECO:0007669"/>
    <property type="project" value="TreeGrafter"/>
</dbReference>
<dbReference type="AlphaFoldDB" id="W7QFA5"/>
<evidence type="ECO:0000256" key="8">
    <source>
        <dbReference type="ARBA" id="ARBA00022692"/>
    </source>
</evidence>
<organism evidence="16 17">
    <name type="scientific">Catenovulum agarivorans DS-2</name>
    <dbReference type="NCBI Taxonomy" id="1328313"/>
    <lineage>
        <taxon>Bacteria</taxon>
        <taxon>Pseudomonadati</taxon>
        <taxon>Pseudomonadota</taxon>
        <taxon>Gammaproteobacteria</taxon>
        <taxon>Alteromonadales</taxon>
        <taxon>Alteromonadaceae</taxon>
        <taxon>Catenovulum</taxon>
    </lineage>
</organism>
<dbReference type="InterPro" id="IPR003838">
    <property type="entry name" value="ABC3_permease_C"/>
</dbReference>
<evidence type="ECO:0000256" key="11">
    <source>
        <dbReference type="ARBA" id="ARBA00023306"/>
    </source>
</evidence>
<protein>
    <recommendedName>
        <fullName evidence="4 12">Cell division protein FtsX</fullName>
    </recommendedName>
</protein>
<dbReference type="Pfam" id="PF18075">
    <property type="entry name" value="FtsX_ECD"/>
    <property type="match status" value="1"/>
</dbReference>
<dbReference type="Proteomes" id="UP000019276">
    <property type="component" value="Unassembled WGS sequence"/>
</dbReference>
<feature type="transmembrane region" description="Helical" evidence="13">
    <location>
        <begin position="50"/>
        <end position="70"/>
    </location>
</feature>
<name>W7QFA5_9ALTE</name>
<dbReference type="Pfam" id="PF02687">
    <property type="entry name" value="FtsX"/>
    <property type="match status" value="1"/>
</dbReference>
<dbReference type="PIRSF" id="PIRSF003097">
    <property type="entry name" value="FtsX"/>
    <property type="match status" value="1"/>
</dbReference>
<dbReference type="OrthoDB" id="9813411at2"/>
<dbReference type="GO" id="GO:0051301">
    <property type="term" value="P:cell division"/>
    <property type="evidence" value="ECO:0007669"/>
    <property type="project" value="UniProtKB-KW"/>
</dbReference>
<evidence type="ECO:0000256" key="1">
    <source>
        <dbReference type="ARBA" id="ARBA00004429"/>
    </source>
</evidence>
<evidence type="ECO:0000256" key="5">
    <source>
        <dbReference type="ARBA" id="ARBA00022475"/>
    </source>
</evidence>
<evidence type="ECO:0000259" key="15">
    <source>
        <dbReference type="Pfam" id="PF18075"/>
    </source>
</evidence>
<dbReference type="PANTHER" id="PTHR47755">
    <property type="entry name" value="CELL DIVISION PROTEIN FTSX"/>
    <property type="match status" value="1"/>
</dbReference>
<evidence type="ECO:0000256" key="6">
    <source>
        <dbReference type="ARBA" id="ARBA00022519"/>
    </source>
</evidence>
<keyword evidence="17" id="KW-1185">Reference proteome</keyword>
<dbReference type="InterPro" id="IPR047590">
    <property type="entry name" value="FtsX_proteobact-type"/>
</dbReference>
<reference evidence="16 17" key="1">
    <citation type="journal article" date="2014" name="Genome Announc.">
        <title>Draft Genome Sequence of the Agar-Degrading Bacterium Catenovulum sp. Strain DS-2, Isolated from Intestines of Haliotis diversicolor.</title>
        <authorList>
            <person name="Shan D."/>
            <person name="Li X."/>
            <person name="Gu Z."/>
            <person name="Wei G."/>
            <person name="Gao Z."/>
            <person name="Shao Z."/>
        </authorList>
    </citation>
    <scope>NUCLEOTIDE SEQUENCE [LARGE SCALE GENOMIC DNA]</scope>
    <source>
        <strain evidence="16 17">DS-2</strain>
    </source>
</reference>
<dbReference type="InterPro" id="IPR004513">
    <property type="entry name" value="FtsX"/>
</dbReference>
<evidence type="ECO:0000256" key="12">
    <source>
        <dbReference type="PIRNR" id="PIRNR003097"/>
    </source>
</evidence>
<evidence type="ECO:0000256" key="10">
    <source>
        <dbReference type="ARBA" id="ARBA00023136"/>
    </source>
</evidence>
<feature type="transmembrane region" description="Helical" evidence="13">
    <location>
        <begin position="20"/>
        <end position="38"/>
    </location>
</feature>
<keyword evidence="8 13" id="KW-0812">Transmembrane</keyword>
<evidence type="ECO:0000313" key="17">
    <source>
        <dbReference type="Proteomes" id="UP000019276"/>
    </source>
</evidence>
<dbReference type="EMBL" id="ARZY01000004">
    <property type="protein sequence ID" value="EWH11584.1"/>
    <property type="molecule type" value="Genomic_DNA"/>
</dbReference>
<keyword evidence="5 12" id="KW-1003">Cell membrane</keyword>
<keyword evidence="9 13" id="KW-1133">Transmembrane helix</keyword>
<evidence type="ECO:0000313" key="16">
    <source>
        <dbReference type="EMBL" id="EWH11584.1"/>
    </source>
</evidence>
<dbReference type="InterPro" id="IPR040690">
    <property type="entry name" value="FtsX_ECD"/>
</dbReference>
<dbReference type="eggNOG" id="COG2177">
    <property type="taxonomic scope" value="Bacteria"/>
</dbReference>
<evidence type="ECO:0000256" key="3">
    <source>
        <dbReference type="ARBA" id="ARBA00011160"/>
    </source>
</evidence>
<keyword evidence="11 12" id="KW-0131">Cell cycle</keyword>
<comment type="function">
    <text evidence="12">Part of the ABC transporter FtsEX involved in cellular division.</text>
</comment>
<comment type="caution">
    <text evidence="16">The sequence shown here is derived from an EMBL/GenBank/DDBJ whole genome shotgun (WGS) entry which is preliminary data.</text>
</comment>
<sequence>MSLLFKQRGAAGANQRKLGLFAKVIAFFVGNIRHWLAALGDIWRDPIPSILTVAVLGVSLTLPSIMYVVAKNAQSVEQHWQSAAEISLFLHTDLSEKQLQTFIKQVELHPKVEKVVFVSNEQALSEFEQLSGFGDALSLLDSNPLPNVLIVVPLADYAFASPAADLLTEFEQMREVEFGKLDIEWLRRLNAVLNLIKDTMGSLGLLLCISVVLIVGNTIRLSIINRKEEIEVLKLVGATDGFIQRPFLFTGLWYGFFGGLIAWLSIELMLYYLSGSIVTIADLYQSDFRLAGLSVSEMINLLLMSMGLGLSGSYLVVRKQILLIEPDSSI</sequence>
<evidence type="ECO:0000256" key="4">
    <source>
        <dbReference type="ARBA" id="ARBA00021907"/>
    </source>
</evidence>
<comment type="subunit">
    <text evidence="3">Forms a membrane-associated complex with FtsE.</text>
</comment>
<accession>W7QFA5</accession>
<dbReference type="STRING" id="1328313.DS2_03710"/>
<feature type="transmembrane region" description="Helical" evidence="13">
    <location>
        <begin position="298"/>
        <end position="317"/>
    </location>
</feature>
<dbReference type="Gene3D" id="3.30.70.3040">
    <property type="match status" value="1"/>
</dbReference>
<evidence type="ECO:0000256" key="7">
    <source>
        <dbReference type="ARBA" id="ARBA00022618"/>
    </source>
</evidence>
<evidence type="ECO:0000256" key="2">
    <source>
        <dbReference type="ARBA" id="ARBA00007379"/>
    </source>
</evidence>
<feature type="domain" description="FtsX extracellular" evidence="15">
    <location>
        <begin position="85"/>
        <end position="176"/>
    </location>
</feature>
<dbReference type="RefSeq" id="WP_035013291.1">
    <property type="nucleotide sequence ID" value="NZ_ARZY01000004.1"/>
</dbReference>
<comment type="similarity">
    <text evidence="2 12">Belongs to the ABC-4 integral membrane protein family. FtsX subfamily.</text>
</comment>